<dbReference type="EMBL" id="KN817534">
    <property type="protein sequence ID" value="KJA24823.1"/>
    <property type="molecule type" value="Genomic_DNA"/>
</dbReference>
<dbReference type="Proteomes" id="UP000054270">
    <property type="component" value="Unassembled WGS sequence"/>
</dbReference>
<protein>
    <submittedName>
        <fullName evidence="2">Uncharacterized protein</fullName>
    </submittedName>
</protein>
<organism evidence="2 3">
    <name type="scientific">Hypholoma sublateritium (strain FD-334 SS-4)</name>
    <dbReference type="NCBI Taxonomy" id="945553"/>
    <lineage>
        <taxon>Eukaryota</taxon>
        <taxon>Fungi</taxon>
        <taxon>Dikarya</taxon>
        <taxon>Basidiomycota</taxon>
        <taxon>Agaricomycotina</taxon>
        <taxon>Agaricomycetes</taxon>
        <taxon>Agaricomycetidae</taxon>
        <taxon>Agaricales</taxon>
        <taxon>Agaricineae</taxon>
        <taxon>Strophariaceae</taxon>
        <taxon>Hypholoma</taxon>
    </lineage>
</organism>
<keyword evidence="1" id="KW-0472">Membrane</keyword>
<evidence type="ECO:0000313" key="3">
    <source>
        <dbReference type="Proteomes" id="UP000054270"/>
    </source>
</evidence>
<reference evidence="3" key="1">
    <citation type="submission" date="2014-04" db="EMBL/GenBank/DDBJ databases">
        <title>Evolutionary Origins and Diversification of the Mycorrhizal Mutualists.</title>
        <authorList>
            <consortium name="DOE Joint Genome Institute"/>
            <consortium name="Mycorrhizal Genomics Consortium"/>
            <person name="Kohler A."/>
            <person name="Kuo A."/>
            <person name="Nagy L.G."/>
            <person name="Floudas D."/>
            <person name="Copeland A."/>
            <person name="Barry K.W."/>
            <person name="Cichocki N."/>
            <person name="Veneault-Fourrey C."/>
            <person name="LaButti K."/>
            <person name="Lindquist E.A."/>
            <person name="Lipzen A."/>
            <person name="Lundell T."/>
            <person name="Morin E."/>
            <person name="Murat C."/>
            <person name="Riley R."/>
            <person name="Ohm R."/>
            <person name="Sun H."/>
            <person name="Tunlid A."/>
            <person name="Henrissat B."/>
            <person name="Grigoriev I.V."/>
            <person name="Hibbett D.S."/>
            <person name="Martin F."/>
        </authorList>
    </citation>
    <scope>NUCLEOTIDE SEQUENCE [LARGE SCALE GENOMIC DNA]</scope>
    <source>
        <strain evidence="3">FD-334 SS-4</strain>
    </source>
</reference>
<accession>A0A0D2MLS4</accession>
<dbReference type="AlphaFoldDB" id="A0A0D2MLS4"/>
<evidence type="ECO:0000313" key="2">
    <source>
        <dbReference type="EMBL" id="KJA24823.1"/>
    </source>
</evidence>
<sequence>MTPPRRQYMSVCATLTHSAGSESLRTSFIFIFALASCHCSSFSLLTPVFYPHMMLGLRQ</sequence>
<keyword evidence="1" id="KW-1133">Transmembrane helix</keyword>
<keyword evidence="1" id="KW-0812">Transmembrane</keyword>
<gene>
    <name evidence="2" type="ORF">HYPSUDRAFT_448808</name>
</gene>
<evidence type="ECO:0000256" key="1">
    <source>
        <dbReference type="SAM" id="Phobius"/>
    </source>
</evidence>
<name>A0A0D2MLS4_HYPSF</name>
<proteinExistence type="predicted"/>
<feature type="transmembrane region" description="Helical" evidence="1">
    <location>
        <begin position="28"/>
        <end position="50"/>
    </location>
</feature>
<keyword evidence="3" id="KW-1185">Reference proteome</keyword>